<dbReference type="InterPro" id="IPR011009">
    <property type="entry name" value="Kinase-like_dom_sf"/>
</dbReference>
<dbReference type="AlphaFoldDB" id="A0A448WEK6"/>
<dbReference type="Gene3D" id="1.10.510.10">
    <property type="entry name" value="Transferase(Phosphotransferase) domain 1"/>
    <property type="match status" value="1"/>
</dbReference>
<evidence type="ECO:0000313" key="4">
    <source>
        <dbReference type="EMBL" id="VEL09689.1"/>
    </source>
</evidence>
<dbReference type="Proteomes" id="UP000784294">
    <property type="component" value="Unassembled WGS sequence"/>
</dbReference>
<proteinExistence type="predicted"/>
<evidence type="ECO:0000313" key="5">
    <source>
        <dbReference type="Proteomes" id="UP000784294"/>
    </source>
</evidence>
<dbReference type="OrthoDB" id="193931at2759"/>
<dbReference type="SMART" id="SM00220">
    <property type="entry name" value="S_TKc"/>
    <property type="match status" value="1"/>
</dbReference>
<dbReference type="GO" id="GO:0035556">
    <property type="term" value="P:intracellular signal transduction"/>
    <property type="evidence" value="ECO:0007669"/>
    <property type="project" value="TreeGrafter"/>
</dbReference>
<dbReference type="PANTHER" id="PTHR24346:SF30">
    <property type="entry name" value="MATERNAL EMBRYONIC LEUCINE ZIPPER KINASE"/>
    <property type="match status" value="1"/>
</dbReference>
<evidence type="ECO:0000256" key="2">
    <source>
        <dbReference type="ARBA" id="ARBA00022840"/>
    </source>
</evidence>
<dbReference type="GO" id="GO:0005524">
    <property type="term" value="F:ATP binding"/>
    <property type="evidence" value="ECO:0007669"/>
    <property type="project" value="UniProtKB-KW"/>
</dbReference>
<accession>A0A448WEK6</accession>
<reference evidence="4" key="1">
    <citation type="submission" date="2018-11" db="EMBL/GenBank/DDBJ databases">
        <authorList>
            <consortium name="Pathogen Informatics"/>
        </authorList>
    </citation>
    <scope>NUCLEOTIDE SEQUENCE</scope>
</reference>
<evidence type="ECO:0000259" key="3">
    <source>
        <dbReference type="PROSITE" id="PS50011"/>
    </source>
</evidence>
<dbReference type="GO" id="GO:0004674">
    <property type="term" value="F:protein serine/threonine kinase activity"/>
    <property type="evidence" value="ECO:0007669"/>
    <property type="project" value="TreeGrafter"/>
</dbReference>
<evidence type="ECO:0000256" key="1">
    <source>
        <dbReference type="ARBA" id="ARBA00022741"/>
    </source>
</evidence>
<gene>
    <name evidence="4" type="ORF">PXEA_LOCUS3129</name>
</gene>
<dbReference type="PROSITE" id="PS50011">
    <property type="entry name" value="PROTEIN_KINASE_DOM"/>
    <property type="match status" value="1"/>
</dbReference>
<dbReference type="GO" id="GO:0005737">
    <property type="term" value="C:cytoplasm"/>
    <property type="evidence" value="ECO:0007669"/>
    <property type="project" value="TreeGrafter"/>
</dbReference>
<dbReference type="InterPro" id="IPR000719">
    <property type="entry name" value="Prot_kinase_dom"/>
</dbReference>
<dbReference type="FunFam" id="1.10.510.10:FF:000571">
    <property type="entry name" value="Maternal embryonic leucine zipper kinase"/>
    <property type="match status" value="1"/>
</dbReference>
<feature type="domain" description="Protein kinase" evidence="3">
    <location>
        <begin position="1"/>
        <end position="217"/>
    </location>
</feature>
<keyword evidence="1" id="KW-0547">Nucleotide-binding</keyword>
<organism evidence="4 5">
    <name type="scientific">Protopolystoma xenopodis</name>
    <dbReference type="NCBI Taxonomy" id="117903"/>
    <lineage>
        <taxon>Eukaryota</taxon>
        <taxon>Metazoa</taxon>
        <taxon>Spiralia</taxon>
        <taxon>Lophotrochozoa</taxon>
        <taxon>Platyhelminthes</taxon>
        <taxon>Monogenea</taxon>
        <taxon>Polyopisthocotylea</taxon>
        <taxon>Polystomatidea</taxon>
        <taxon>Polystomatidae</taxon>
        <taxon>Protopolystoma</taxon>
    </lineage>
</organism>
<dbReference type="EMBL" id="CAAALY010006980">
    <property type="protein sequence ID" value="VEL09689.1"/>
    <property type="molecule type" value="Genomic_DNA"/>
</dbReference>
<dbReference type="Pfam" id="PF00069">
    <property type="entry name" value="Pkinase"/>
    <property type="match status" value="1"/>
</dbReference>
<protein>
    <recommendedName>
        <fullName evidence="3">Protein kinase domain-containing protein</fullName>
    </recommendedName>
</protein>
<keyword evidence="5" id="KW-1185">Reference proteome</keyword>
<dbReference type="PROSITE" id="PS00108">
    <property type="entry name" value="PROTEIN_KINASE_ST"/>
    <property type="match status" value="1"/>
</dbReference>
<keyword evidence="2" id="KW-0067">ATP-binding</keyword>
<dbReference type="SUPFAM" id="SSF56112">
    <property type="entry name" value="Protein kinase-like (PK-like)"/>
    <property type="match status" value="1"/>
</dbReference>
<sequence>MKLGPDISRVKGEIEALKALNHKYIYKLYQVVETNSHFYLVFEYLPGGELFDYILQKEKLSEVEARVIFRQIVSAIGYAHHKGFAHRDLKPENILLDNDQNIRIIDFGLCARLSDKSMLNTFCGSLAYAAPEVLANENYSGSAADIWSMGVILYVLLCGSLPFDPNDFRDLPNKIAEGQFSIPEGLSQNSKLLLSQMMCVDQSKRIIMSDLRCHPWIVEGFMGHPVDLDEERQAFFNLNAYIIDEISLYTRIPRVELVRMLSKRQYDYIMATYLILETALNEEDVFIQLHSSDPRQRRTTLRYRQRFLGSSALPPSGASQPCSAVKKSVTISQSSSAQTYC</sequence>
<dbReference type="PANTHER" id="PTHR24346">
    <property type="entry name" value="MAP/MICROTUBULE AFFINITY-REGULATING KINASE"/>
    <property type="match status" value="1"/>
</dbReference>
<dbReference type="InterPro" id="IPR008271">
    <property type="entry name" value="Ser/Thr_kinase_AS"/>
</dbReference>
<name>A0A448WEK6_9PLAT</name>
<comment type="caution">
    <text evidence="4">The sequence shown here is derived from an EMBL/GenBank/DDBJ whole genome shotgun (WGS) entry which is preliminary data.</text>
</comment>